<dbReference type="Pfam" id="PF00753">
    <property type="entry name" value="Lactamase_B"/>
    <property type="match status" value="1"/>
</dbReference>
<dbReference type="InterPro" id="IPR041516">
    <property type="entry name" value="LACTB2_WH"/>
</dbReference>
<keyword evidence="3" id="KW-1185">Reference proteome</keyword>
<sequence>MAATEGKMEELQPGLRRILAPNPSPMTYTGTCTYVIGTGEVAVVDPGPADPAHLQALLDALASGERVSHILVTHAHLDHSPGARLLAEATGAPILAFGPPEAGRAPVMAELAARGHAGGGEGVDHAFDPDILIEDGETLSHGDWSLTALHTPGHFCNHLSFAMGDALLTGDVVMGWSSTLISPPDGDLGDYYRSLARIEALRPRILYPGHGEPVTDPQTLIASQRAHRDARTAQIRSALAERPATPQTLTRAIYTDVPAALLPAAERNVFAHLVEMSVQNEVIAAPDLRPEALFSLT</sequence>
<evidence type="ECO:0000313" key="2">
    <source>
        <dbReference type="EMBL" id="AQS48042.1"/>
    </source>
</evidence>
<evidence type="ECO:0000313" key="3">
    <source>
        <dbReference type="Proteomes" id="UP000185622"/>
    </source>
</evidence>
<dbReference type="CDD" id="cd16278">
    <property type="entry name" value="metallo-hydrolase-like_MBL-fold"/>
    <property type="match status" value="1"/>
</dbReference>
<evidence type="ECO:0000259" key="1">
    <source>
        <dbReference type="SMART" id="SM00849"/>
    </source>
</evidence>
<dbReference type="Gene3D" id="1.10.10.10">
    <property type="entry name" value="Winged helix-like DNA-binding domain superfamily/Winged helix DNA-binding domain"/>
    <property type="match status" value="1"/>
</dbReference>
<dbReference type="SMART" id="SM00849">
    <property type="entry name" value="Lactamase_B"/>
    <property type="match status" value="1"/>
</dbReference>
<name>A0ABM6IH34_9RHOB</name>
<dbReference type="PANTHER" id="PTHR23131">
    <property type="entry name" value="ENDORIBONUCLEASE LACTB2"/>
    <property type="match status" value="1"/>
</dbReference>
<accession>A0ABM6IH34</accession>
<dbReference type="InterPro" id="IPR001279">
    <property type="entry name" value="Metallo-B-lactamas"/>
</dbReference>
<protein>
    <submittedName>
        <fullName evidence="2">MBL fold metallo-hydrolase</fullName>
    </submittedName>
</protein>
<dbReference type="InterPro" id="IPR036866">
    <property type="entry name" value="RibonucZ/Hydroxyglut_hydro"/>
</dbReference>
<dbReference type="Pfam" id="PF17778">
    <property type="entry name" value="WHD_BLACT"/>
    <property type="match status" value="1"/>
</dbReference>
<feature type="domain" description="Metallo-beta-lactamase" evidence="1">
    <location>
        <begin position="29"/>
        <end position="210"/>
    </location>
</feature>
<dbReference type="PANTHER" id="PTHR23131:SF0">
    <property type="entry name" value="ENDORIBONUCLEASE LACTB2"/>
    <property type="match status" value="1"/>
</dbReference>
<proteinExistence type="predicted"/>
<dbReference type="SUPFAM" id="SSF56281">
    <property type="entry name" value="Metallo-hydrolase/oxidoreductase"/>
    <property type="match status" value="1"/>
</dbReference>
<dbReference type="EMBL" id="CP019437">
    <property type="protein sequence ID" value="AQS48042.1"/>
    <property type="molecule type" value="Genomic_DNA"/>
</dbReference>
<reference evidence="2 3" key="1">
    <citation type="submission" date="2017-01" db="EMBL/GenBank/DDBJ databases">
        <title>The complete genome sequence of a sulfur-oxidizing marine bacterium Thioclava sp. 25B10_4T.</title>
        <authorList>
            <person name="Liu Y."/>
            <person name="Lai Q."/>
            <person name="Shao Z."/>
        </authorList>
    </citation>
    <scope>NUCLEOTIDE SEQUENCE [LARGE SCALE GENOMIC DNA]</scope>
    <source>
        <strain evidence="2 3">25B10_4</strain>
    </source>
</reference>
<organism evidence="2 3">
    <name type="scientific">Thioclava nitratireducens</name>
    <dbReference type="NCBI Taxonomy" id="1915078"/>
    <lineage>
        <taxon>Bacteria</taxon>
        <taxon>Pseudomonadati</taxon>
        <taxon>Pseudomonadota</taxon>
        <taxon>Alphaproteobacteria</taxon>
        <taxon>Rhodobacterales</taxon>
        <taxon>Paracoccaceae</taxon>
        <taxon>Thioclava</taxon>
    </lineage>
</organism>
<dbReference type="Gene3D" id="3.60.15.10">
    <property type="entry name" value="Ribonuclease Z/Hydroxyacylglutathione hydrolase-like"/>
    <property type="match status" value="1"/>
</dbReference>
<dbReference type="InterPro" id="IPR050662">
    <property type="entry name" value="Sec-metab_biosynth-thioest"/>
</dbReference>
<dbReference type="Proteomes" id="UP000185622">
    <property type="component" value="Chromosome"/>
</dbReference>
<dbReference type="InterPro" id="IPR036388">
    <property type="entry name" value="WH-like_DNA-bd_sf"/>
</dbReference>
<gene>
    <name evidence="2" type="ORF">BMG03_09650</name>
</gene>